<proteinExistence type="predicted"/>
<dbReference type="Gene3D" id="3.40.50.2300">
    <property type="match status" value="1"/>
</dbReference>
<dbReference type="SUPFAM" id="SSF52172">
    <property type="entry name" value="CheY-like"/>
    <property type="match status" value="1"/>
</dbReference>
<evidence type="ECO:0000256" key="4">
    <source>
        <dbReference type="ARBA" id="ARBA00023163"/>
    </source>
</evidence>
<dbReference type="SMART" id="SM00448">
    <property type="entry name" value="REC"/>
    <property type="match status" value="1"/>
</dbReference>
<dbReference type="InterPro" id="IPR001789">
    <property type="entry name" value="Sig_transdc_resp-reg_receiver"/>
</dbReference>
<evidence type="ECO:0000256" key="5">
    <source>
        <dbReference type="PROSITE-ProRule" id="PRU00169"/>
    </source>
</evidence>
<feature type="modified residue" description="4-aspartylphosphate" evidence="5">
    <location>
        <position position="54"/>
    </location>
</feature>
<feature type="domain" description="HTH luxR-type" evidence="6">
    <location>
        <begin position="145"/>
        <end position="215"/>
    </location>
</feature>
<keyword evidence="9" id="KW-1185">Reference proteome</keyword>
<dbReference type="Pfam" id="PF00072">
    <property type="entry name" value="Response_reg"/>
    <property type="match status" value="1"/>
</dbReference>
<dbReference type="InterPro" id="IPR011006">
    <property type="entry name" value="CheY-like_superfamily"/>
</dbReference>
<dbReference type="InterPro" id="IPR039420">
    <property type="entry name" value="WalR-like"/>
</dbReference>
<keyword evidence="2" id="KW-0805">Transcription regulation</keyword>
<evidence type="ECO:0000313" key="9">
    <source>
        <dbReference type="Proteomes" id="UP001519295"/>
    </source>
</evidence>
<dbReference type="EMBL" id="JAGINU010000001">
    <property type="protein sequence ID" value="MBP2367205.1"/>
    <property type="molecule type" value="Genomic_DNA"/>
</dbReference>
<organism evidence="8 9">
    <name type="scientific">Pseudonocardia parietis</name>
    <dbReference type="NCBI Taxonomy" id="570936"/>
    <lineage>
        <taxon>Bacteria</taxon>
        <taxon>Bacillati</taxon>
        <taxon>Actinomycetota</taxon>
        <taxon>Actinomycetes</taxon>
        <taxon>Pseudonocardiales</taxon>
        <taxon>Pseudonocardiaceae</taxon>
        <taxon>Pseudonocardia</taxon>
    </lineage>
</organism>
<feature type="domain" description="Response regulatory" evidence="7">
    <location>
        <begin position="4"/>
        <end position="123"/>
    </location>
</feature>
<dbReference type="PROSITE" id="PS50043">
    <property type="entry name" value="HTH_LUXR_2"/>
    <property type="match status" value="1"/>
</dbReference>
<sequence length="215" mass="23170">MTMRVVLAEDSMLLREGLVRLLEEAGATVVAAVGDGTALVEVVAEHGPEVAVVDVRMPPSFTDEGLRAALEIRRQHPGVGILVLSQYVEESYATDLLEAGGGVGYLLKDRVSKLADLSDALSRVAAGGTVLDPEVVSALLTRRRRRDPLAELSPREREVLELMAQGRTNTAIGRLMVITQGAVEKHISSIFTKLGLPPSSDDHRRVMAVLAWLES</sequence>
<reference evidence="8 9" key="1">
    <citation type="submission" date="2021-03" db="EMBL/GenBank/DDBJ databases">
        <title>Sequencing the genomes of 1000 actinobacteria strains.</title>
        <authorList>
            <person name="Klenk H.-P."/>
        </authorList>
    </citation>
    <scope>NUCLEOTIDE SEQUENCE [LARGE SCALE GENOMIC DNA]</scope>
    <source>
        <strain evidence="8 9">DSM 45256</strain>
    </source>
</reference>
<accession>A0ABS4VTE8</accession>
<evidence type="ECO:0000259" key="6">
    <source>
        <dbReference type="PROSITE" id="PS50043"/>
    </source>
</evidence>
<protein>
    <submittedName>
        <fullName evidence="8">DNA-binding NarL/FixJ family response regulator</fullName>
    </submittedName>
</protein>
<dbReference type="InterPro" id="IPR058245">
    <property type="entry name" value="NreC/VraR/RcsB-like_REC"/>
</dbReference>
<dbReference type="SMART" id="SM00421">
    <property type="entry name" value="HTH_LUXR"/>
    <property type="match status" value="1"/>
</dbReference>
<dbReference type="PRINTS" id="PR00038">
    <property type="entry name" value="HTHLUXR"/>
</dbReference>
<dbReference type="CDD" id="cd17535">
    <property type="entry name" value="REC_NarL-like"/>
    <property type="match status" value="1"/>
</dbReference>
<evidence type="ECO:0000256" key="3">
    <source>
        <dbReference type="ARBA" id="ARBA00023125"/>
    </source>
</evidence>
<name>A0ABS4VTE8_9PSEU</name>
<dbReference type="PANTHER" id="PTHR43214">
    <property type="entry name" value="TWO-COMPONENT RESPONSE REGULATOR"/>
    <property type="match status" value="1"/>
</dbReference>
<dbReference type="Pfam" id="PF00196">
    <property type="entry name" value="GerE"/>
    <property type="match status" value="1"/>
</dbReference>
<dbReference type="GO" id="GO:0003677">
    <property type="term" value="F:DNA binding"/>
    <property type="evidence" value="ECO:0007669"/>
    <property type="project" value="UniProtKB-KW"/>
</dbReference>
<keyword evidence="1 5" id="KW-0597">Phosphoprotein</keyword>
<evidence type="ECO:0000259" key="7">
    <source>
        <dbReference type="PROSITE" id="PS50110"/>
    </source>
</evidence>
<gene>
    <name evidence="8" type="ORF">JOF36_002901</name>
</gene>
<dbReference type="PROSITE" id="PS50110">
    <property type="entry name" value="RESPONSE_REGULATORY"/>
    <property type="match status" value="1"/>
</dbReference>
<comment type="caution">
    <text evidence="8">The sequence shown here is derived from an EMBL/GenBank/DDBJ whole genome shotgun (WGS) entry which is preliminary data.</text>
</comment>
<dbReference type="Proteomes" id="UP001519295">
    <property type="component" value="Unassembled WGS sequence"/>
</dbReference>
<evidence type="ECO:0000256" key="2">
    <source>
        <dbReference type="ARBA" id="ARBA00023015"/>
    </source>
</evidence>
<dbReference type="InterPro" id="IPR000792">
    <property type="entry name" value="Tscrpt_reg_LuxR_C"/>
</dbReference>
<keyword evidence="4" id="KW-0804">Transcription</keyword>
<evidence type="ECO:0000256" key="1">
    <source>
        <dbReference type="ARBA" id="ARBA00022553"/>
    </source>
</evidence>
<keyword evidence="3 8" id="KW-0238">DNA-binding</keyword>
<dbReference type="PANTHER" id="PTHR43214:SF24">
    <property type="entry name" value="TRANSCRIPTIONAL REGULATORY PROTEIN NARL-RELATED"/>
    <property type="match status" value="1"/>
</dbReference>
<dbReference type="CDD" id="cd06170">
    <property type="entry name" value="LuxR_C_like"/>
    <property type="match status" value="1"/>
</dbReference>
<evidence type="ECO:0000313" key="8">
    <source>
        <dbReference type="EMBL" id="MBP2367205.1"/>
    </source>
</evidence>